<proteinExistence type="predicted"/>
<name>A0A328D944_9ASTE</name>
<feature type="compositionally biased region" description="Polar residues" evidence="1">
    <location>
        <begin position="20"/>
        <end position="30"/>
    </location>
</feature>
<keyword evidence="3" id="KW-1185">Reference proteome</keyword>
<sequence>MHPSIVLDTPLKAELWKSAKLSNPSSSTNGSRRERGQKEVAERETPSPACTLNCCCPPVTERETPLPARRHLAGNSPASRCQSPELWLCHIYDFHPFFATIGFHIVPSGTSNYEQGAFSIRKESKPSAVVV</sequence>
<dbReference type="AlphaFoldDB" id="A0A328D944"/>
<dbReference type="Proteomes" id="UP000249390">
    <property type="component" value="Unassembled WGS sequence"/>
</dbReference>
<dbReference type="EMBL" id="NQVE01000194">
    <property type="protein sequence ID" value="RAL40523.1"/>
    <property type="molecule type" value="Genomic_DNA"/>
</dbReference>
<accession>A0A328D944</accession>
<reference evidence="2 3" key="1">
    <citation type="submission" date="2018-06" db="EMBL/GenBank/DDBJ databases">
        <title>The Genome of Cuscuta australis (Dodder) Provides Insight into the Evolution of Plant Parasitism.</title>
        <authorList>
            <person name="Liu H."/>
        </authorList>
    </citation>
    <scope>NUCLEOTIDE SEQUENCE [LARGE SCALE GENOMIC DNA]</scope>
    <source>
        <strain evidence="3">cv. Yunnan</strain>
        <tissue evidence="2">Vines</tissue>
    </source>
</reference>
<feature type="compositionally biased region" description="Basic and acidic residues" evidence="1">
    <location>
        <begin position="31"/>
        <end position="45"/>
    </location>
</feature>
<organism evidence="2 3">
    <name type="scientific">Cuscuta australis</name>
    <dbReference type="NCBI Taxonomy" id="267555"/>
    <lineage>
        <taxon>Eukaryota</taxon>
        <taxon>Viridiplantae</taxon>
        <taxon>Streptophyta</taxon>
        <taxon>Embryophyta</taxon>
        <taxon>Tracheophyta</taxon>
        <taxon>Spermatophyta</taxon>
        <taxon>Magnoliopsida</taxon>
        <taxon>eudicotyledons</taxon>
        <taxon>Gunneridae</taxon>
        <taxon>Pentapetalae</taxon>
        <taxon>asterids</taxon>
        <taxon>lamiids</taxon>
        <taxon>Solanales</taxon>
        <taxon>Convolvulaceae</taxon>
        <taxon>Cuscuteae</taxon>
        <taxon>Cuscuta</taxon>
        <taxon>Cuscuta subgen. Grammica</taxon>
        <taxon>Cuscuta sect. Cleistogrammica</taxon>
    </lineage>
</organism>
<feature type="region of interest" description="Disordered" evidence="1">
    <location>
        <begin position="18"/>
        <end position="49"/>
    </location>
</feature>
<comment type="caution">
    <text evidence="2">The sequence shown here is derived from an EMBL/GenBank/DDBJ whole genome shotgun (WGS) entry which is preliminary data.</text>
</comment>
<protein>
    <submittedName>
        <fullName evidence="2">Uncharacterized protein</fullName>
    </submittedName>
</protein>
<gene>
    <name evidence="2" type="ORF">DM860_006593</name>
</gene>
<evidence type="ECO:0000313" key="3">
    <source>
        <dbReference type="Proteomes" id="UP000249390"/>
    </source>
</evidence>
<evidence type="ECO:0000256" key="1">
    <source>
        <dbReference type="SAM" id="MobiDB-lite"/>
    </source>
</evidence>
<evidence type="ECO:0000313" key="2">
    <source>
        <dbReference type="EMBL" id="RAL40523.1"/>
    </source>
</evidence>